<organism evidence="1 2">
    <name type="scientific">Paramecium sonneborni</name>
    <dbReference type="NCBI Taxonomy" id="65129"/>
    <lineage>
        <taxon>Eukaryota</taxon>
        <taxon>Sar</taxon>
        <taxon>Alveolata</taxon>
        <taxon>Ciliophora</taxon>
        <taxon>Intramacronucleata</taxon>
        <taxon>Oligohymenophorea</taxon>
        <taxon>Peniculida</taxon>
        <taxon>Parameciidae</taxon>
        <taxon>Paramecium</taxon>
    </lineage>
</organism>
<reference evidence="1" key="1">
    <citation type="submission" date="2021-01" db="EMBL/GenBank/DDBJ databases">
        <authorList>
            <consortium name="Genoscope - CEA"/>
            <person name="William W."/>
        </authorList>
    </citation>
    <scope>NUCLEOTIDE SEQUENCE</scope>
</reference>
<dbReference type="EMBL" id="CAJJDN010000113">
    <property type="protein sequence ID" value="CAD8117234.1"/>
    <property type="molecule type" value="Genomic_DNA"/>
</dbReference>
<name>A0A8S1QQM9_9CILI</name>
<evidence type="ECO:0000313" key="2">
    <source>
        <dbReference type="Proteomes" id="UP000692954"/>
    </source>
</evidence>
<protein>
    <submittedName>
        <fullName evidence="1">Uncharacterized protein</fullName>
    </submittedName>
</protein>
<dbReference type="OrthoDB" id="301388at2759"/>
<proteinExistence type="predicted"/>
<sequence>MQKFIKYSLCGITALASLSYLYTLQEQNRPISLKIAQKLKSLFEKIDSHFYEKSAQEMTQLIRNNEEFVRIIFEVAKDFFDLKTLNEEISQINFIRQLSTINQQTNQLLEIRLVAQYISKNSLRLVQEQIIQKLATQRVTIIQADMQFGESTENFKKFIKCSFLSLINKVENVLQDLSSAQRIVSVNFYLMCLLDYFNQILTIYPNLRNLFAIVMLEKIGINQFSFEFYHECKDLYYSKAAKNCQSLQSCDCCIFDLLSRYISIFQSPAQQKLFDFIKCNQLFQTREHLLEMGKILFKNIFYLGGQLSEDTLHYIDTFSPLQILLIEATSNSSIQEALIKSEEFGINIQYLEKVINTHESPFLNRLLASLIDVYAIAYPLFYNIDALKQIISDEEKIKSILSTFFGVLLNLESRDTYDSNKQNEISILDWFAMNMGTIFTQQLLGNISVEFIQQLLKLQPIQKEILFTYMYCLRVSQNNRIKDRQQRKKNVDINSFITKLISLVVITLLKDDFSNQNMDLIINNLGFVDEDERSNIFLNILRIQFEIPSMNLNYLKYVSTKCQQLSQETYHSFSGFYHNIMNPTTLSLDQYMISMQLGIIYGKVDSFLAQIGQSFLRDLQQYEQYKDFLQRDLILIVDLMENPYYFANVLVSNGNCPGNIYKQLLINVAIAIWQLNPQSNFQQLQFQISLFLKVNILPQYIKDLFIENQQGIIKLKEQYEQLWPFQCLQRDFSSVEVYLKLVGDEVLFNELLQNQSSFEYLERIQEALFKSPNFIQIIYQLLLCVNRLNLKIWIGKILFYAKKFQGNNKECHTLLNSKECQSFLLEMPDNYRKYMLLENVVNS</sequence>
<dbReference type="AlphaFoldDB" id="A0A8S1QQM9"/>
<gene>
    <name evidence="1" type="ORF">PSON_ATCC_30995.1.T1130088</name>
</gene>
<accession>A0A8S1QQM9</accession>
<dbReference type="Proteomes" id="UP000692954">
    <property type="component" value="Unassembled WGS sequence"/>
</dbReference>
<comment type="caution">
    <text evidence="1">The sequence shown here is derived from an EMBL/GenBank/DDBJ whole genome shotgun (WGS) entry which is preliminary data.</text>
</comment>
<keyword evidence="2" id="KW-1185">Reference proteome</keyword>
<evidence type="ECO:0000313" key="1">
    <source>
        <dbReference type="EMBL" id="CAD8117234.1"/>
    </source>
</evidence>